<dbReference type="GO" id="GO:0006508">
    <property type="term" value="P:proteolysis"/>
    <property type="evidence" value="ECO:0007669"/>
    <property type="project" value="UniProtKB-KW"/>
</dbReference>
<organism evidence="7 8">
    <name type="scientific">Azospirillum doebereinerae</name>
    <dbReference type="NCBI Taxonomy" id="92933"/>
    <lineage>
        <taxon>Bacteria</taxon>
        <taxon>Pseudomonadati</taxon>
        <taxon>Pseudomonadota</taxon>
        <taxon>Alphaproteobacteria</taxon>
        <taxon>Rhodospirillales</taxon>
        <taxon>Azospirillaceae</taxon>
        <taxon>Azospirillum</taxon>
    </lineage>
</organism>
<dbReference type="InterPro" id="IPR048816">
    <property type="entry name" value="Peptidase_M17_N_1"/>
</dbReference>
<evidence type="ECO:0000256" key="5">
    <source>
        <dbReference type="ARBA" id="ARBA00023211"/>
    </source>
</evidence>
<keyword evidence="2 7" id="KW-0031">Aminopeptidase</keyword>
<dbReference type="Gene3D" id="3.40.220.10">
    <property type="entry name" value="Leucine Aminopeptidase, subunit E, domain 1"/>
    <property type="match status" value="1"/>
</dbReference>
<dbReference type="InterPro" id="IPR043472">
    <property type="entry name" value="Macro_dom-like"/>
</dbReference>
<keyword evidence="3" id="KW-0645">Protease</keyword>
<evidence type="ECO:0000256" key="2">
    <source>
        <dbReference type="ARBA" id="ARBA00022438"/>
    </source>
</evidence>
<dbReference type="GO" id="GO:0005737">
    <property type="term" value="C:cytoplasm"/>
    <property type="evidence" value="ECO:0007669"/>
    <property type="project" value="InterPro"/>
</dbReference>
<dbReference type="AlphaFoldDB" id="A0A3S0X1M0"/>
<keyword evidence="5" id="KW-0464">Manganese</keyword>
<dbReference type="Gene3D" id="3.40.630.10">
    <property type="entry name" value="Zn peptidases"/>
    <property type="match status" value="1"/>
</dbReference>
<comment type="similarity">
    <text evidence="1">Belongs to the peptidase M17 family.</text>
</comment>
<dbReference type="Pfam" id="PF21337">
    <property type="entry name" value="Peptidase_M17_N_1"/>
    <property type="match status" value="1"/>
</dbReference>
<dbReference type="OrthoDB" id="9809354at2"/>
<feature type="domain" description="Cytosol aminopeptidase" evidence="6">
    <location>
        <begin position="311"/>
        <end position="318"/>
    </location>
</feature>
<gene>
    <name evidence="7" type="ORF">EJ913_04370</name>
</gene>
<evidence type="ECO:0000259" key="6">
    <source>
        <dbReference type="PROSITE" id="PS00631"/>
    </source>
</evidence>
<dbReference type="GO" id="GO:0070006">
    <property type="term" value="F:metalloaminopeptidase activity"/>
    <property type="evidence" value="ECO:0007669"/>
    <property type="project" value="InterPro"/>
</dbReference>
<keyword evidence="8" id="KW-1185">Reference proteome</keyword>
<reference evidence="7 8" key="1">
    <citation type="submission" date="2018-12" db="EMBL/GenBank/DDBJ databases">
        <authorList>
            <person name="Yang Y."/>
        </authorList>
    </citation>
    <scope>NUCLEOTIDE SEQUENCE [LARGE SCALE GENOMIC DNA]</scope>
    <source>
        <strain evidence="7 8">GSF71</strain>
    </source>
</reference>
<dbReference type="PRINTS" id="PR00481">
    <property type="entry name" value="LAMNOPPTDASE"/>
</dbReference>
<dbReference type="PANTHER" id="PTHR11963:SF20">
    <property type="entry name" value="PEPTIDASE B"/>
    <property type="match status" value="1"/>
</dbReference>
<dbReference type="EMBL" id="RZIJ01000002">
    <property type="protein sequence ID" value="RUQ75094.1"/>
    <property type="molecule type" value="Genomic_DNA"/>
</dbReference>
<evidence type="ECO:0000256" key="3">
    <source>
        <dbReference type="ARBA" id="ARBA00022670"/>
    </source>
</evidence>
<evidence type="ECO:0000256" key="4">
    <source>
        <dbReference type="ARBA" id="ARBA00022801"/>
    </source>
</evidence>
<dbReference type="SUPFAM" id="SSF52949">
    <property type="entry name" value="Macro domain-like"/>
    <property type="match status" value="1"/>
</dbReference>
<dbReference type="Proteomes" id="UP000280346">
    <property type="component" value="Unassembled WGS sequence"/>
</dbReference>
<dbReference type="GO" id="GO:0030145">
    <property type="term" value="F:manganese ion binding"/>
    <property type="evidence" value="ECO:0007669"/>
    <property type="project" value="InterPro"/>
</dbReference>
<accession>A0A3S0X1M0</accession>
<sequence length="463" mass="48478">MLATLLAVEAPDTVALTPVTKAGLPDWLAAQPAAVAAWVKAVGFAGDAGSTAFLPGADGVVSRVLVGVSAPDDLWAFAGLPSALPAGSYRIEADLDRRAATRVALGWALGSYRFGRYKKVDPAKPEKGFAGLVWPAEADRGEVERAATATFLVRDLVNTPACDLGPAELADAAKALADEFQAGFDVIVGDDLLDRDYPAVHAVGRASPRAPRLIDLRWGNPVHPKVTIVGKGVCFDSGGLDLKPSSGMLMMKKDMGGAAHALALGRMVMMAGLPVRLRVLVPAVENVVSGDSFKPMDVLKTRKGLTVEVGNTDAEGRLILCDALAEADSEKPDLLIDFATLTGAARVALGPELPALLCNDDALAADLQAAGTEVDDPMWRLPLWASYRKGLDSKVADINNVTTHGFAGAITAGLFLQEFVGKTTPWAHLDTYAWNGAARPGRPEGGEALGLRAAYAVIAKRFG</sequence>
<comment type="caution">
    <text evidence="7">The sequence shown here is derived from an EMBL/GenBank/DDBJ whole genome shotgun (WGS) entry which is preliminary data.</text>
</comment>
<evidence type="ECO:0000313" key="8">
    <source>
        <dbReference type="Proteomes" id="UP000280346"/>
    </source>
</evidence>
<dbReference type="Pfam" id="PF00883">
    <property type="entry name" value="Peptidase_M17"/>
    <property type="match status" value="1"/>
</dbReference>
<dbReference type="PANTHER" id="PTHR11963">
    <property type="entry name" value="LEUCINE AMINOPEPTIDASE-RELATED"/>
    <property type="match status" value="1"/>
</dbReference>
<keyword evidence="4" id="KW-0378">Hydrolase</keyword>
<dbReference type="PROSITE" id="PS00631">
    <property type="entry name" value="CYTOSOL_AP"/>
    <property type="match status" value="1"/>
</dbReference>
<name>A0A3S0X1M0_9PROT</name>
<dbReference type="InterPro" id="IPR000819">
    <property type="entry name" value="Peptidase_M17_C"/>
</dbReference>
<proteinExistence type="inferred from homology"/>
<evidence type="ECO:0000256" key="1">
    <source>
        <dbReference type="ARBA" id="ARBA00009528"/>
    </source>
</evidence>
<evidence type="ECO:0000313" key="7">
    <source>
        <dbReference type="EMBL" id="RUQ75094.1"/>
    </source>
</evidence>
<dbReference type="InterPro" id="IPR011356">
    <property type="entry name" value="Leucine_aapep/pepB"/>
</dbReference>
<protein>
    <submittedName>
        <fullName evidence="7">Leucyl aminopeptidase family protein</fullName>
    </submittedName>
</protein>
<dbReference type="CDD" id="cd00433">
    <property type="entry name" value="Peptidase_M17"/>
    <property type="match status" value="1"/>
</dbReference>
<dbReference type="RefSeq" id="WP_126995141.1">
    <property type="nucleotide sequence ID" value="NZ_JBNPXW010000002.1"/>
</dbReference>
<dbReference type="SUPFAM" id="SSF53187">
    <property type="entry name" value="Zn-dependent exopeptidases"/>
    <property type="match status" value="1"/>
</dbReference>